<protein>
    <submittedName>
        <fullName evidence="1">Uncharacterized protein</fullName>
    </submittedName>
</protein>
<accession>A0A6A4SSE7</accession>
<dbReference type="AlphaFoldDB" id="A0A6A4SSE7"/>
<reference evidence="1 2" key="1">
    <citation type="submission" date="2019-06" db="EMBL/GenBank/DDBJ databases">
        <title>Draft genomes of female and male turbot (Scophthalmus maximus).</title>
        <authorList>
            <person name="Xu H."/>
            <person name="Xu X.-W."/>
            <person name="Shao C."/>
            <person name="Chen S."/>
        </authorList>
    </citation>
    <scope>NUCLEOTIDE SEQUENCE [LARGE SCALE GENOMIC DNA]</scope>
    <source>
        <strain evidence="1">Ysfricsl-2016a</strain>
        <tissue evidence="1">Blood</tissue>
    </source>
</reference>
<evidence type="ECO:0000313" key="2">
    <source>
        <dbReference type="Proteomes" id="UP000438429"/>
    </source>
</evidence>
<proteinExistence type="predicted"/>
<sequence>MYVEMCEYSLMLYVSTSFLILRSHRCLEFMACSLWKSLRGCTLALKNPSSGTSPEVHARALKALKCRCCELDPDSLSVRSSAETDIVCEVGMISQNDDVEISCDTGRTRKCVRLAAGS</sequence>
<dbReference type="Proteomes" id="UP000438429">
    <property type="component" value="Unassembled WGS sequence"/>
</dbReference>
<comment type="caution">
    <text evidence="1">The sequence shown here is derived from an EMBL/GenBank/DDBJ whole genome shotgun (WGS) entry which is preliminary data.</text>
</comment>
<name>A0A6A4SSE7_SCOMX</name>
<organism evidence="1 2">
    <name type="scientific">Scophthalmus maximus</name>
    <name type="common">Turbot</name>
    <name type="synonym">Psetta maxima</name>
    <dbReference type="NCBI Taxonomy" id="52904"/>
    <lineage>
        <taxon>Eukaryota</taxon>
        <taxon>Metazoa</taxon>
        <taxon>Chordata</taxon>
        <taxon>Craniata</taxon>
        <taxon>Vertebrata</taxon>
        <taxon>Euteleostomi</taxon>
        <taxon>Actinopterygii</taxon>
        <taxon>Neopterygii</taxon>
        <taxon>Teleostei</taxon>
        <taxon>Neoteleostei</taxon>
        <taxon>Acanthomorphata</taxon>
        <taxon>Carangaria</taxon>
        <taxon>Pleuronectiformes</taxon>
        <taxon>Pleuronectoidei</taxon>
        <taxon>Scophthalmidae</taxon>
        <taxon>Scophthalmus</taxon>
    </lineage>
</organism>
<evidence type="ECO:0000313" key="1">
    <source>
        <dbReference type="EMBL" id="KAF0035599.1"/>
    </source>
</evidence>
<gene>
    <name evidence="1" type="ORF">F2P81_013357</name>
</gene>
<dbReference type="EMBL" id="VEVO01000011">
    <property type="protein sequence ID" value="KAF0035599.1"/>
    <property type="molecule type" value="Genomic_DNA"/>
</dbReference>